<dbReference type="Proteomes" id="UP000029226">
    <property type="component" value="Unassembled WGS sequence"/>
</dbReference>
<accession>A0A090X222</accession>
<keyword evidence="4" id="KW-0449">Lipoprotein</keyword>
<dbReference type="Pfam" id="PF13181">
    <property type="entry name" value="TPR_8"/>
    <property type="match status" value="1"/>
</dbReference>
<feature type="chain" id="PRO_5010408517" evidence="2">
    <location>
        <begin position="21"/>
        <end position="148"/>
    </location>
</feature>
<evidence type="ECO:0000256" key="2">
    <source>
        <dbReference type="SAM" id="SignalP"/>
    </source>
</evidence>
<feature type="signal peptide" evidence="2">
    <location>
        <begin position="1"/>
        <end position="20"/>
    </location>
</feature>
<reference evidence="5 6" key="1">
    <citation type="journal article" date="2014" name="Genome Announc.">
        <title>Draft Genome Sequences of Marine Flavobacterium Nonlabens Strains NR17, NR24, NR27, NR32, NR33, and Ara13.</title>
        <authorList>
            <person name="Nakanishi M."/>
            <person name="Meirelles P."/>
            <person name="Suzuki R."/>
            <person name="Takatani N."/>
            <person name="Mino S."/>
            <person name="Suda W."/>
            <person name="Oshima K."/>
            <person name="Hattori M."/>
            <person name="Ohkuma M."/>
            <person name="Hosokawa M."/>
            <person name="Miyashita K."/>
            <person name="Thompson F.L."/>
            <person name="Niwa A."/>
            <person name="Sawabe T."/>
            <person name="Sawabe T."/>
        </authorList>
    </citation>
    <scope>NUCLEOTIDE SEQUENCE [LARGE SCALE GENOMIC DNA]</scope>
    <source>
        <strain evidence="4">JCM 19275</strain>
        <strain evidence="3">JCM 19314</strain>
        <strain evidence="6">JCM19275</strain>
        <strain evidence="5">JCM19314</strain>
    </source>
</reference>
<evidence type="ECO:0000313" key="3">
    <source>
        <dbReference type="EMBL" id="GAK98777.1"/>
    </source>
</evidence>
<dbReference type="InterPro" id="IPR019734">
    <property type="entry name" value="TPR_rpt"/>
</dbReference>
<gene>
    <name evidence="4" type="ORF">JCM19275_2914</name>
    <name evidence="3" type="ORF">JCM19314_2808</name>
</gene>
<sequence length="148" mass="17024">MKKIYLLLLIIIAGSFQVNAQSDATKKADKLYEQLRYVDAAKAYEKLIKNGERSQHVYTNLGNSYFFNSDFKSAEQFYKRATNKNPQAETLYRYAQTLKANQKYDLSNTIMNQFAGMVPNDDRAKAFKANPNYLADITGMNQLILLRL</sequence>
<dbReference type="EMBL" id="BBMM01000001">
    <property type="protein sequence ID" value="GAK98777.1"/>
    <property type="molecule type" value="Genomic_DNA"/>
</dbReference>
<protein>
    <submittedName>
        <fullName evidence="4">Outer membrane lipoprotein Omp16</fullName>
    </submittedName>
</protein>
<evidence type="ECO:0000313" key="5">
    <source>
        <dbReference type="Proteomes" id="UP000029226"/>
    </source>
</evidence>
<name>A0A090X222_NONUL</name>
<dbReference type="SUPFAM" id="SSF48452">
    <property type="entry name" value="TPR-like"/>
    <property type="match status" value="1"/>
</dbReference>
<dbReference type="Proteomes" id="UP000029647">
    <property type="component" value="Unassembled WGS sequence"/>
</dbReference>
<evidence type="ECO:0000256" key="1">
    <source>
        <dbReference type="PROSITE-ProRule" id="PRU00339"/>
    </source>
</evidence>
<comment type="caution">
    <text evidence="4">The sequence shown here is derived from an EMBL/GenBank/DDBJ whole genome shotgun (WGS) entry which is preliminary data.</text>
</comment>
<dbReference type="AlphaFoldDB" id="A0A090X222"/>
<dbReference type="EMBL" id="BBNT01000001">
    <property type="protein sequence ID" value="GAL74067.1"/>
    <property type="molecule type" value="Genomic_DNA"/>
</dbReference>
<dbReference type="PROSITE" id="PS50005">
    <property type="entry name" value="TPR"/>
    <property type="match status" value="1"/>
</dbReference>
<keyword evidence="2" id="KW-0732">Signal</keyword>
<proteinExistence type="predicted"/>
<keyword evidence="1" id="KW-0802">TPR repeat</keyword>
<dbReference type="InterPro" id="IPR011990">
    <property type="entry name" value="TPR-like_helical_dom_sf"/>
</dbReference>
<evidence type="ECO:0000313" key="4">
    <source>
        <dbReference type="EMBL" id="GAL74067.1"/>
    </source>
</evidence>
<evidence type="ECO:0000313" key="6">
    <source>
        <dbReference type="Proteomes" id="UP000029647"/>
    </source>
</evidence>
<feature type="repeat" description="TPR" evidence="1">
    <location>
        <begin position="55"/>
        <end position="88"/>
    </location>
</feature>
<dbReference type="Gene3D" id="1.25.40.10">
    <property type="entry name" value="Tetratricopeptide repeat domain"/>
    <property type="match status" value="1"/>
</dbReference>
<organism evidence="4 6">
    <name type="scientific">Nonlabens ulvanivorans</name>
    <name type="common">Persicivirga ulvanivorans</name>
    <dbReference type="NCBI Taxonomy" id="906888"/>
    <lineage>
        <taxon>Bacteria</taxon>
        <taxon>Pseudomonadati</taxon>
        <taxon>Bacteroidota</taxon>
        <taxon>Flavobacteriia</taxon>
        <taxon>Flavobacteriales</taxon>
        <taxon>Flavobacteriaceae</taxon>
        <taxon>Nonlabens</taxon>
    </lineage>
</organism>